<gene>
    <name evidence="2" type="ORF">FGO68_gene77</name>
</gene>
<reference evidence="2" key="1">
    <citation type="submission" date="2019-06" db="EMBL/GenBank/DDBJ databases">
        <authorList>
            <person name="Zheng W."/>
        </authorList>
    </citation>
    <scope>NUCLEOTIDE SEQUENCE</scope>
    <source>
        <strain evidence="2">QDHG01</strain>
    </source>
</reference>
<evidence type="ECO:0000313" key="3">
    <source>
        <dbReference type="Proteomes" id="UP000785679"/>
    </source>
</evidence>
<dbReference type="CDD" id="cd00882">
    <property type="entry name" value="Ras_like_GTPase"/>
    <property type="match status" value="1"/>
</dbReference>
<dbReference type="InterPro" id="IPR036404">
    <property type="entry name" value="Jacalin-like_lectin_dom_sf"/>
</dbReference>
<dbReference type="Gene3D" id="3.40.50.300">
    <property type="entry name" value="P-loop containing nucleotide triphosphate hydrolases"/>
    <property type="match status" value="1"/>
</dbReference>
<organism evidence="2 3">
    <name type="scientific">Halteria grandinella</name>
    <dbReference type="NCBI Taxonomy" id="5974"/>
    <lineage>
        <taxon>Eukaryota</taxon>
        <taxon>Sar</taxon>
        <taxon>Alveolata</taxon>
        <taxon>Ciliophora</taxon>
        <taxon>Intramacronucleata</taxon>
        <taxon>Spirotrichea</taxon>
        <taxon>Stichotrichia</taxon>
        <taxon>Sporadotrichida</taxon>
        <taxon>Halteriidae</taxon>
        <taxon>Halteria</taxon>
    </lineage>
</organism>
<dbReference type="AlphaFoldDB" id="A0A8J8NNA3"/>
<accession>A0A8J8NNA3</accession>
<dbReference type="Gene3D" id="2.100.10.30">
    <property type="entry name" value="Jacalin-like lectin domain"/>
    <property type="match status" value="1"/>
</dbReference>
<evidence type="ECO:0000313" key="2">
    <source>
        <dbReference type="EMBL" id="TNV78787.1"/>
    </source>
</evidence>
<dbReference type="SUPFAM" id="SSF51101">
    <property type="entry name" value="Mannose-binding lectins"/>
    <property type="match status" value="1"/>
</dbReference>
<comment type="caution">
    <text evidence="2">The sequence shown here is derived from an EMBL/GenBank/DDBJ whole genome shotgun (WGS) entry which is preliminary data.</text>
</comment>
<dbReference type="Proteomes" id="UP000785679">
    <property type="component" value="Unassembled WGS sequence"/>
</dbReference>
<dbReference type="EMBL" id="RRYP01009844">
    <property type="protein sequence ID" value="TNV78787.1"/>
    <property type="molecule type" value="Genomic_DNA"/>
</dbReference>
<keyword evidence="3" id="KW-1185">Reference proteome</keyword>
<name>A0A8J8NNA3_HALGN</name>
<protein>
    <recommendedName>
        <fullName evidence="1">Jacalin-type lectin domain-containing protein</fullName>
    </recommendedName>
</protein>
<dbReference type="InterPro" id="IPR001229">
    <property type="entry name" value="Jacalin-like_lectin_dom"/>
</dbReference>
<dbReference type="SUPFAM" id="SSF52540">
    <property type="entry name" value="P-loop containing nucleoside triphosphate hydrolases"/>
    <property type="match status" value="1"/>
</dbReference>
<proteinExistence type="predicted"/>
<dbReference type="InterPro" id="IPR027417">
    <property type="entry name" value="P-loop_NTPase"/>
</dbReference>
<evidence type="ECO:0000259" key="1">
    <source>
        <dbReference type="Pfam" id="PF01419"/>
    </source>
</evidence>
<sequence length="420" mass="46745">MCNILATGRADADTFESSKSCDAGVTQEVQVLQAHAFGNRANRLLEIYDIPGIYELGKSVANSYKALTQKISDGKAFDAVAIVYKSSDYRGGNAIEKLATNTIKVLFQGLTNIIAIITHCDQLRPTSEWIAEKNKSFKGLNISKTFLFDKSSSSLAPFIEHINKNGQTAIFTPSPSGIASLTQTTSHANARMITGGAGPNPEYVKQQELQEMKRLKALQDANKKFLVDYKTNLKQTPLTGRNSSWSDNRVYYDNTYILVSENPDGTYRYSQMLEFKGFSVYSNKFSTEIIVGYQIKYERNVAGQDPVYNHQCHIPRGPVKETTFQFEPGEYITHVWINSGGVVDSMRFCTNKKRGFGFGGNGGTCNIMQTVNQQGKHARILAFGCRHGPYDFAWLHGYYVVENGPMEATEVILPGQCIIF</sequence>
<dbReference type="Pfam" id="PF01419">
    <property type="entry name" value="Jacalin"/>
    <property type="match status" value="1"/>
</dbReference>
<feature type="domain" description="Jacalin-type lectin" evidence="1">
    <location>
        <begin position="288"/>
        <end position="386"/>
    </location>
</feature>